<dbReference type="Proteomes" id="UP000070186">
    <property type="component" value="Unassembled WGS sequence"/>
</dbReference>
<dbReference type="STRING" id="281362.AT959_16135"/>
<name>A0A133XEV8_9RHOO</name>
<comment type="caution">
    <text evidence="3">The sequence shown here is derived from an EMBL/GenBank/DDBJ whole genome shotgun (WGS) entry which is preliminary data.</text>
</comment>
<evidence type="ECO:0000313" key="4">
    <source>
        <dbReference type="Proteomes" id="UP000070186"/>
    </source>
</evidence>
<keyword evidence="1" id="KW-0472">Membrane</keyword>
<organism evidence="3 4">
    <name type="scientific">Dechloromonas denitrificans</name>
    <dbReference type="NCBI Taxonomy" id="281362"/>
    <lineage>
        <taxon>Bacteria</taxon>
        <taxon>Pseudomonadati</taxon>
        <taxon>Pseudomonadota</taxon>
        <taxon>Betaproteobacteria</taxon>
        <taxon>Rhodocyclales</taxon>
        <taxon>Azonexaceae</taxon>
        <taxon>Dechloromonas</taxon>
    </lineage>
</organism>
<dbReference type="InterPro" id="IPR008258">
    <property type="entry name" value="Transglycosylase_SLT_dom_1"/>
</dbReference>
<keyword evidence="4" id="KW-1185">Reference proteome</keyword>
<protein>
    <submittedName>
        <fullName evidence="3">Lytic transglycosylase</fullName>
    </submittedName>
</protein>
<feature type="domain" description="Transglycosylase SLT" evidence="2">
    <location>
        <begin position="117"/>
        <end position="190"/>
    </location>
</feature>
<dbReference type="InterPro" id="IPR023346">
    <property type="entry name" value="Lysozyme-like_dom_sf"/>
</dbReference>
<dbReference type="EMBL" id="LODL01000035">
    <property type="protein sequence ID" value="KXB29477.1"/>
    <property type="molecule type" value="Genomic_DNA"/>
</dbReference>
<dbReference type="SUPFAM" id="SSF53955">
    <property type="entry name" value="Lysozyme-like"/>
    <property type="match status" value="1"/>
</dbReference>
<keyword evidence="1" id="KW-0812">Transmembrane</keyword>
<keyword evidence="1" id="KW-1133">Transmembrane helix</keyword>
<proteinExistence type="predicted"/>
<sequence>MFASTTLSPAVQRVSTVVYVLLQKFLMAAGLVFVFVLLGLLSGYLNVSDSLKSAAPVSEAAAVAAVEEPESPPSEATPSALNPRMRGALDYVSRRYRVSTDALQPIFATAQTVGRELHLDPLLIIAVIGVESGFNPFSQSVFGAQGLMQVVPRFHLDKLPDEAAPAAFLDPVTNVQVGARVLKESISRNGGLEDGLQQFGGASNDPERRYSLKVLAEKQRLEQATQRLRTT</sequence>
<feature type="transmembrane region" description="Helical" evidence="1">
    <location>
        <begin position="25"/>
        <end position="45"/>
    </location>
</feature>
<reference evidence="3 4" key="1">
    <citation type="submission" date="2015-12" db="EMBL/GenBank/DDBJ databases">
        <title>Nitrous oxide reduction kinetics distinguish bacteria harboring typical versus atypical NosZ.</title>
        <authorList>
            <person name="Yoon S."/>
            <person name="Nissen S."/>
            <person name="Park D."/>
            <person name="Sanford R.A."/>
            <person name="Loeffler F.E."/>
        </authorList>
    </citation>
    <scope>NUCLEOTIDE SEQUENCE [LARGE SCALE GENOMIC DNA]</scope>
    <source>
        <strain evidence="3 4">ATCC BAA-841</strain>
    </source>
</reference>
<evidence type="ECO:0000256" key="1">
    <source>
        <dbReference type="SAM" id="Phobius"/>
    </source>
</evidence>
<accession>A0A133XEV8</accession>
<evidence type="ECO:0000259" key="2">
    <source>
        <dbReference type="Pfam" id="PF01464"/>
    </source>
</evidence>
<dbReference type="RefSeq" id="WP_066885176.1">
    <property type="nucleotide sequence ID" value="NZ_LODL01000035.1"/>
</dbReference>
<gene>
    <name evidence="3" type="ORF">AT959_16135</name>
</gene>
<dbReference type="Pfam" id="PF01464">
    <property type="entry name" value="SLT"/>
    <property type="match status" value="1"/>
</dbReference>
<dbReference type="AlphaFoldDB" id="A0A133XEV8"/>
<dbReference type="Gene3D" id="1.10.530.10">
    <property type="match status" value="1"/>
</dbReference>
<evidence type="ECO:0000313" key="3">
    <source>
        <dbReference type="EMBL" id="KXB29477.1"/>
    </source>
</evidence>